<gene>
    <name evidence="1" type="ORF">BLX24_16495</name>
</gene>
<dbReference type="EMBL" id="MORL01000008">
    <property type="protein sequence ID" value="OIN58210.1"/>
    <property type="molecule type" value="Genomic_DNA"/>
</dbReference>
<sequence>MLMSMIHWSKRIFAVALISVLCGKRAHAQKETLYYQYQFSPMTINPAATGLREQLHMTAMFRKRGFFVQSKQQQQMSGGGQSSQTLAMDGAVADGKVGIGLQAVNDRLGTLGTTGVYGSLSYWINLPDGATVSVGGLAGVSFLPVYDQVSLTSTNKANMSYGGGIYYYSDTFFGGVSMPEAKKGVYGLGTGQGSYQSVRPLFIQAGYKLESGENLSLIPSVLVTQATGRPIGIDVNAKAWFMEKAGLGLSYRHNSLGYQPVSYVQVSAEYQLSDAIRVGLTYNSTAPEAPVNTFQKSVFELLFRYVPNPQKFTF</sequence>
<dbReference type="InterPro" id="IPR019861">
    <property type="entry name" value="PorP/SprF_Bacteroidetes"/>
</dbReference>
<dbReference type="OrthoDB" id="1118477at2"/>
<dbReference type="Pfam" id="PF11751">
    <property type="entry name" value="PorP_SprF"/>
    <property type="match status" value="1"/>
</dbReference>
<dbReference type="NCBIfam" id="TIGR03519">
    <property type="entry name" value="T9SS_PorP_fam"/>
    <property type="match status" value="1"/>
</dbReference>
<proteinExistence type="predicted"/>
<comment type="caution">
    <text evidence="1">The sequence shown here is derived from an EMBL/GenBank/DDBJ whole genome shotgun (WGS) entry which is preliminary data.</text>
</comment>
<dbReference type="AlphaFoldDB" id="A0A1S2VIH6"/>
<dbReference type="RefSeq" id="WP_071504359.1">
    <property type="nucleotide sequence ID" value="NZ_MORL01000008.1"/>
</dbReference>
<name>A0A1S2VIH6_9BACT</name>
<evidence type="ECO:0000313" key="2">
    <source>
        <dbReference type="Proteomes" id="UP000181790"/>
    </source>
</evidence>
<evidence type="ECO:0008006" key="3">
    <source>
        <dbReference type="Google" id="ProtNLM"/>
    </source>
</evidence>
<evidence type="ECO:0000313" key="1">
    <source>
        <dbReference type="EMBL" id="OIN58210.1"/>
    </source>
</evidence>
<keyword evidence="2" id="KW-1185">Reference proteome</keyword>
<protein>
    <recommendedName>
        <fullName evidence="3">Type IX secretion system membrane protein PorP/SprF</fullName>
    </recommendedName>
</protein>
<reference evidence="1 2" key="1">
    <citation type="submission" date="2016-10" db="EMBL/GenBank/DDBJ databases">
        <title>Arsenicibacter rosenii gen. nov., sp. nov., an efficient arsenic-methylating bacterium isolated from an arsenic-contaminated paddy soil.</title>
        <authorList>
            <person name="Huang K."/>
        </authorList>
    </citation>
    <scope>NUCLEOTIDE SEQUENCE [LARGE SCALE GENOMIC DNA]</scope>
    <source>
        <strain evidence="1 2">SM-1</strain>
    </source>
</reference>
<organism evidence="1 2">
    <name type="scientific">Arsenicibacter rosenii</name>
    <dbReference type="NCBI Taxonomy" id="1750698"/>
    <lineage>
        <taxon>Bacteria</taxon>
        <taxon>Pseudomonadati</taxon>
        <taxon>Bacteroidota</taxon>
        <taxon>Cytophagia</taxon>
        <taxon>Cytophagales</taxon>
        <taxon>Spirosomataceae</taxon>
        <taxon>Arsenicibacter</taxon>
    </lineage>
</organism>
<dbReference type="Proteomes" id="UP000181790">
    <property type="component" value="Unassembled WGS sequence"/>
</dbReference>
<accession>A0A1S2VIH6</accession>